<dbReference type="Proteomes" id="UP001229421">
    <property type="component" value="Unassembled WGS sequence"/>
</dbReference>
<gene>
    <name evidence="1" type="ORF">QVD17_39516</name>
</gene>
<comment type="caution">
    <text evidence="1">The sequence shown here is derived from an EMBL/GenBank/DDBJ whole genome shotgun (WGS) entry which is preliminary data.</text>
</comment>
<name>A0AAD8JNP0_TARER</name>
<dbReference type="AlphaFoldDB" id="A0AAD8JNP0"/>
<accession>A0AAD8JNP0</accession>
<protein>
    <submittedName>
        <fullName evidence="1">Uncharacterized protein</fullName>
    </submittedName>
</protein>
<dbReference type="EMBL" id="JAUHHV010000011">
    <property type="protein sequence ID" value="KAK1407889.1"/>
    <property type="molecule type" value="Genomic_DNA"/>
</dbReference>
<organism evidence="1 2">
    <name type="scientific">Tagetes erecta</name>
    <name type="common">African marigold</name>
    <dbReference type="NCBI Taxonomy" id="13708"/>
    <lineage>
        <taxon>Eukaryota</taxon>
        <taxon>Viridiplantae</taxon>
        <taxon>Streptophyta</taxon>
        <taxon>Embryophyta</taxon>
        <taxon>Tracheophyta</taxon>
        <taxon>Spermatophyta</taxon>
        <taxon>Magnoliopsida</taxon>
        <taxon>eudicotyledons</taxon>
        <taxon>Gunneridae</taxon>
        <taxon>Pentapetalae</taxon>
        <taxon>asterids</taxon>
        <taxon>campanulids</taxon>
        <taxon>Asterales</taxon>
        <taxon>Asteraceae</taxon>
        <taxon>Asteroideae</taxon>
        <taxon>Heliantheae alliance</taxon>
        <taxon>Tageteae</taxon>
        <taxon>Tagetes</taxon>
    </lineage>
</organism>
<keyword evidence="2" id="KW-1185">Reference proteome</keyword>
<proteinExistence type="predicted"/>
<sequence length="148" mass="16257">MGSSPEKRGFIQKRLKFSAVVFPRGDLSFTLLLCNSTLIDDVLHLLSVQIGVNTKSDFVIDRARRWVVVVTHRWIVYATVVVVVVVGDEGGSGGGSDGGGRRRLSADITSYELPSSSPNVTFHVVVDLWVSYLLRLIALRTSPWKTLG</sequence>
<evidence type="ECO:0000313" key="2">
    <source>
        <dbReference type="Proteomes" id="UP001229421"/>
    </source>
</evidence>
<reference evidence="1" key="1">
    <citation type="journal article" date="2023" name="bioRxiv">
        <title>Improved chromosome-level genome assembly for marigold (Tagetes erecta).</title>
        <authorList>
            <person name="Jiang F."/>
            <person name="Yuan L."/>
            <person name="Wang S."/>
            <person name="Wang H."/>
            <person name="Xu D."/>
            <person name="Wang A."/>
            <person name="Fan W."/>
        </authorList>
    </citation>
    <scope>NUCLEOTIDE SEQUENCE</scope>
    <source>
        <strain evidence="1">WSJ</strain>
        <tissue evidence="1">Leaf</tissue>
    </source>
</reference>
<evidence type="ECO:0000313" key="1">
    <source>
        <dbReference type="EMBL" id="KAK1407889.1"/>
    </source>
</evidence>